<evidence type="ECO:0000313" key="2">
    <source>
        <dbReference type="Proteomes" id="UP000003793"/>
    </source>
</evidence>
<name>C0BF55_9FIRM</name>
<gene>
    <name evidence="1" type="ORF">COPCOM_03822</name>
</gene>
<accession>C0BF55</accession>
<dbReference type="Proteomes" id="UP000003793">
    <property type="component" value="Unassembled WGS sequence"/>
</dbReference>
<comment type="caution">
    <text evidence="1">The sequence shown here is derived from an EMBL/GenBank/DDBJ whole genome shotgun (WGS) entry which is preliminary data.</text>
</comment>
<protein>
    <submittedName>
        <fullName evidence="1">Uncharacterized protein</fullName>
    </submittedName>
</protein>
<dbReference type="EMBL" id="ABVR01000046">
    <property type="protein sequence ID" value="EEG87900.1"/>
    <property type="molecule type" value="Genomic_DNA"/>
</dbReference>
<evidence type="ECO:0000313" key="1">
    <source>
        <dbReference type="EMBL" id="EEG87900.1"/>
    </source>
</evidence>
<reference evidence="1 2" key="1">
    <citation type="submission" date="2009-02" db="EMBL/GenBank/DDBJ databases">
        <authorList>
            <person name="Fulton L."/>
            <person name="Clifton S."/>
            <person name="Fulton B."/>
            <person name="Xu J."/>
            <person name="Minx P."/>
            <person name="Pepin K.H."/>
            <person name="Johnson M."/>
            <person name="Bhonagiri V."/>
            <person name="Nash W.E."/>
            <person name="Mardis E.R."/>
            <person name="Wilson R.K."/>
        </authorList>
    </citation>
    <scope>NUCLEOTIDE SEQUENCE [LARGE SCALE GENOMIC DNA]</scope>
    <source>
        <strain evidence="1 2">ATCC 27758</strain>
    </source>
</reference>
<organism evidence="1 2">
    <name type="scientific">Coprococcus comes ATCC 27758</name>
    <dbReference type="NCBI Taxonomy" id="470146"/>
    <lineage>
        <taxon>Bacteria</taxon>
        <taxon>Bacillati</taxon>
        <taxon>Bacillota</taxon>
        <taxon>Clostridia</taxon>
        <taxon>Lachnospirales</taxon>
        <taxon>Lachnospiraceae</taxon>
        <taxon>Coprococcus</taxon>
    </lineage>
</organism>
<dbReference type="HOGENOM" id="CLU_2715471_0_0_9"/>
<sequence>MMEIILYLYKRCRELVAMNMPMSVLKEENILNVSLRSNTMFQMTIFSFLTSIWQTLMLSMTTSWKRTRKEGK</sequence>
<proteinExistence type="predicted"/>
<dbReference type="AlphaFoldDB" id="C0BF55"/>
<reference evidence="1 2" key="2">
    <citation type="submission" date="2009-03" db="EMBL/GenBank/DDBJ databases">
        <title>Draft genome sequence of Coprococcus comes (ATCC 27758).</title>
        <authorList>
            <person name="Sudarsanam P."/>
            <person name="Ley R."/>
            <person name="Guruge J."/>
            <person name="Turnbaugh P.J."/>
            <person name="Mahowald M."/>
            <person name="Liep D."/>
            <person name="Gordon J."/>
        </authorList>
    </citation>
    <scope>NUCLEOTIDE SEQUENCE [LARGE SCALE GENOMIC DNA]</scope>
    <source>
        <strain evidence="1 2">ATCC 27758</strain>
    </source>
</reference>